<dbReference type="Gene3D" id="1.10.1740.10">
    <property type="match status" value="1"/>
</dbReference>
<gene>
    <name evidence="9" type="ORF">GCM10009788_31460</name>
</gene>
<dbReference type="InterPro" id="IPR013324">
    <property type="entry name" value="RNA_pol_sigma_r3/r4-like"/>
</dbReference>
<dbReference type="Pfam" id="PF13490">
    <property type="entry name" value="zf-HC2"/>
    <property type="match status" value="1"/>
</dbReference>
<dbReference type="PANTHER" id="PTHR43133">
    <property type="entry name" value="RNA POLYMERASE ECF-TYPE SIGMA FACTO"/>
    <property type="match status" value="1"/>
</dbReference>
<dbReference type="InterPro" id="IPR013325">
    <property type="entry name" value="RNA_pol_sigma_r2"/>
</dbReference>
<evidence type="ECO:0000259" key="8">
    <source>
        <dbReference type="Pfam" id="PF13490"/>
    </source>
</evidence>
<evidence type="ECO:0000256" key="6">
    <source>
        <dbReference type="SAM" id="MobiDB-lite"/>
    </source>
</evidence>
<dbReference type="Gene3D" id="1.10.10.10">
    <property type="entry name" value="Winged helix-like DNA-binding domain superfamily/Winged helix DNA-binding domain"/>
    <property type="match status" value="1"/>
</dbReference>
<comment type="similarity">
    <text evidence="1">Belongs to the sigma-70 factor family. ECF subfamily.</text>
</comment>
<name>A0ABN2AS44_9ACTN</name>
<dbReference type="PANTHER" id="PTHR43133:SF8">
    <property type="entry name" value="RNA POLYMERASE SIGMA FACTOR HI_1459-RELATED"/>
    <property type="match status" value="1"/>
</dbReference>
<accession>A0ABN2AS44</accession>
<dbReference type="InterPro" id="IPR007627">
    <property type="entry name" value="RNA_pol_sigma70_r2"/>
</dbReference>
<evidence type="ECO:0000256" key="1">
    <source>
        <dbReference type="ARBA" id="ARBA00010641"/>
    </source>
</evidence>
<feature type="compositionally biased region" description="Pro residues" evidence="6">
    <location>
        <begin position="361"/>
        <end position="371"/>
    </location>
</feature>
<dbReference type="NCBIfam" id="TIGR02937">
    <property type="entry name" value="sigma70-ECF"/>
    <property type="match status" value="1"/>
</dbReference>
<dbReference type="SUPFAM" id="SSF88946">
    <property type="entry name" value="Sigma2 domain of RNA polymerase sigma factors"/>
    <property type="match status" value="1"/>
</dbReference>
<dbReference type="SUPFAM" id="SSF88659">
    <property type="entry name" value="Sigma3 and sigma4 domains of RNA polymerase sigma factors"/>
    <property type="match status" value="1"/>
</dbReference>
<protein>
    <recommendedName>
        <fullName evidence="11">RNA polymerase sigma factor, sigma-70 family</fullName>
    </recommendedName>
</protein>
<feature type="domain" description="Putative zinc-finger" evidence="8">
    <location>
        <begin position="202"/>
        <end position="235"/>
    </location>
</feature>
<keyword evidence="10" id="KW-1185">Reference proteome</keyword>
<dbReference type="Pfam" id="PF04542">
    <property type="entry name" value="Sigma70_r2"/>
    <property type="match status" value="1"/>
</dbReference>
<dbReference type="InterPro" id="IPR039425">
    <property type="entry name" value="RNA_pol_sigma-70-like"/>
</dbReference>
<evidence type="ECO:0000256" key="3">
    <source>
        <dbReference type="ARBA" id="ARBA00023082"/>
    </source>
</evidence>
<dbReference type="InterPro" id="IPR036388">
    <property type="entry name" value="WH-like_DNA-bd_sf"/>
</dbReference>
<evidence type="ECO:0000313" key="9">
    <source>
        <dbReference type="EMBL" id="GAA1525524.1"/>
    </source>
</evidence>
<dbReference type="InterPro" id="IPR027383">
    <property type="entry name" value="Znf_put"/>
</dbReference>
<dbReference type="InterPro" id="IPR014284">
    <property type="entry name" value="RNA_pol_sigma-70_dom"/>
</dbReference>
<feature type="compositionally biased region" description="Low complexity" evidence="6">
    <location>
        <begin position="341"/>
        <end position="360"/>
    </location>
</feature>
<dbReference type="EMBL" id="BAAAOR010000024">
    <property type="protein sequence ID" value="GAA1525524.1"/>
    <property type="molecule type" value="Genomic_DNA"/>
</dbReference>
<feature type="region of interest" description="Disordered" evidence="6">
    <location>
        <begin position="98"/>
        <end position="117"/>
    </location>
</feature>
<proteinExistence type="inferred from homology"/>
<keyword evidence="5" id="KW-0804">Transcription</keyword>
<dbReference type="Proteomes" id="UP001500842">
    <property type="component" value="Unassembled WGS sequence"/>
</dbReference>
<dbReference type="RefSeq" id="WP_181410939.1">
    <property type="nucleotide sequence ID" value="NZ_BAAAOR010000024.1"/>
</dbReference>
<evidence type="ECO:0008006" key="11">
    <source>
        <dbReference type="Google" id="ProtNLM"/>
    </source>
</evidence>
<evidence type="ECO:0000259" key="7">
    <source>
        <dbReference type="Pfam" id="PF04542"/>
    </source>
</evidence>
<evidence type="ECO:0000313" key="10">
    <source>
        <dbReference type="Proteomes" id="UP001500842"/>
    </source>
</evidence>
<evidence type="ECO:0000256" key="2">
    <source>
        <dbReference type="ARBA" id="ARBA00023015"/>
    </source>
</evidence>
<keyword evidence="3" id="KW-0731">Sigma factor</keyword>
<keyword evidence="2" id="KW-0805">Transcription regulation</keyword>
<feature type="region of interest" description="Disordered" evidence="6">
    <location>
        <begin position="313"/>
        <end position="390"/>
    </location>
</feature>
<evidence type="ECO:0000256" key="5">
    <source>
        <dbReference type="ARBA" id="ARBA00023163"/>
    </source>
</evidence>
<comment type="caution">
    <text evidence="9">The sequence shown here is derived from an EMBL/GenBank/DDBJ whole genome shotgun (WGS) entry which is preliminary data.</text>
</comment>
<feature type="domain" description="RNA polymerase sigma-70 region 2" evidence="7">
    <location>
        <begin position="34"/>
        <end position="100"/>
    </location>
</feature>
<evidence type="ECO:0000256" key="4">
    <source>
        <dbReference type="ARBA" id="ARBA00023125"/>
    </source>
</evidence>
<sequence length="453" mass="47078">MAERRVPADAPGARTGARPRPLAAVGGDLDLDRLWRQHVAGARRLAVALTGPDDAEELVAEAFARVLAQVRAGRGPTTNFRSYLHTTIRNAFRDRLRRTREEPASDQPWLLDEPVAPPGETPGDIDADRAARAFATLPSSWQRILWHLEVEGRKPGELGELLGLRPRAVSSLAHRAREGLRKAYLDQHLDATDGTVAGSAACAWTQARLSRYVRDQLGARAERRTADHLATCPACLGVHLHLERTNRKLAGWLLPVVVAGASPVSAGWYGGAASGGALAGTTTATGAATGAATAAAAVVAAAVVVTGVHVDRQGATPDVPPPGLSEIAAPPARDPRPMAPRPRSAPATGTLGAAEATGAPAAPPPDPATPPHPDHPDRADAPPPAAAVDCADMGTTLPAHLERALRCAVRAGASALPSLPSPAPLELTALPLEPDLTRLVPTGALPRDRAGRP</sequence>
<feature type="region of interest" description="Disordered" evidence="6">
    <location>
        <begin position="1"/>
        <end position="21"/>
    </location>
</feature>
<keyword evidence="4" id="KW-0238">DNA-binding</keyword>
<reference evidence="9 10" key="1">
    <citation type="journal article" date="2019" name="Int. J. Syst. Evol. Microbiol.">
        <title>The Global Catalogue of Microorganisms (GCM) 10K type strain sequencing project: providing services to taxonomists for standard genome sequencing and annotation.</title>
        <authorList>
            <consortium name="The Broad Institute Genomics Platform"/>
            <consortium name="The Broad Institute Genome Sequencing Center for Infectious Disease"/>
            <person name="Wu L."/>
            <person name="Ma J."/>
        </authorList>
    </citation>
    <scope>NUCLEOTIDE SEQUENCE [LARGE SCALE GENOMIC DNA]</scope>
    <source>
        <strain evidence="9 10">JCM 14942</strain>
    </source>
</reference>
<organism evidence="9 10">
    <name type="scientific">Nocardioides humi</name>
    <dbReference type="NCBI Taxonomy" id="449461"/>
    <lineage>
        <taxon>Bacteria</taxon>
        <taxon>Bacillati</taxon>
        <taxon>Actinomycetota</taxon>
        <taxon>Actinomycetes</taxon>
        <taxon>Propionibacteriales</taxon>
        <taxon>Nocardioidaceae</taxon>
        <taxon>Nocardioides</taxon>
    </lineage>
</organism>